<dbReference type="PANTHER" id="PTHR12526:SF595">
    <property type="entry name" value="BLL5217 PROTEIN"/>
    <property type="match status" value="1"/>
</dbReference>
<dbReference type="Proteomes" id="UP000317909">
    <property type="component" value="Chromosome"/>
</dbReference>
<protein>
    <submittedName>
        <fullName evidence="2">Glycogen synthase</fullName>
        <ecNumber evidence="2">2.4.1.11</ecNumber>
    </submittedName>
</protein>
<name>A0A517TYS1_9BACT</name>
<proteinExistence type="predicted"/>
<dbReference type="EMBL" id="CP036339">
    <property type="protein sequence ID" value="QDT73518.1"/>
    <property type="molecule type" value="Genomic_DNA"/>
</dbReference>
<evidence type="ECO:0000313" key="3">
    <source>
        <dbReference type="Proteomes" id="UP000317909"/>
    </source>
</evidence>
<keyword evidence="2" id="KW-0808">Transferase</keyword>
<keyword evidence="3" id="KW-1185">Reference proteome</keyword>
<dbReference type="AlphaFoldDB" id="A0A517TYS1"/>
<keyword evidence="2" id="KW-0328">Glycosyltransferase</keyword>
<sequence length="303" mass="34002">MTLFATADSVTRGRLHAIVERGYEEDRSVDAKVAEYLHISETFEHAGEFDLIHSHYDFMALAFSRLVKTPVLTTIHGFSSPQVLPAYLKYRDGNFVSISDSDRHPDLNYLATVYNGIDLSLYPLVEKQGRDLVFLGRIHPDKGVHLAIETARLSRRRLVIAGIVQDADYFRREIEPQIDGDRVRYVGPVGIDGKNELFSQADALLHLNTIPERFGLVLAEANAAGVPVIAMDLGSCREVIADGRTGFLVHDVQEAAMAVDRTKEINRRECRDHVQRRFSIDAMIDGYEKVYQEIFAASGKSIP</sequence>
<dbReference type="CDD" id="cd03802">
    <property type="entry name" value="GT4_AviGT4-like"/>
    <property type="match status" value="1"/>
</dbReference>
<reference evidence="2 3" key="1">
    <citation type="submission" date="2019-02" db="EMBL/GenBank/DDBJ databases">
        <title>Deep-cultivation of Planctomycetes and their phenomic and genomic characterization uncovers novel biology.</title>
        <authorList>
            <person name="Wiegand S."/>
            <person name="Jogler M."/>
            <person name="Boedeker C."/>
            <person name="Pinto D."/>
            <person name="Vollmers J."/>
            <person name="Rivas-Marin E."/>
            <person name="Kohn T."/>
            <person name="Peeters S.H."/>
            <person name="Heuer A."/>
            <person name="Rast P."/>
            <person name="Oberbeckmann S."/>
            <person name="Bunk B."/>
            <person name="Jeske O."/>
            <person name="Meyerdierks A."/>
            <person name="Storesund J.E."/>
            <person name="Kallscheuer N."/>
            <person name="Luecker S."/>
            <person name="Lage O.M."/>
            <person name="Pohl T."/>
            <person name="Merkel B.J."/>
            <person name="Hornburger P."/>
            <person name="Mueller R.-W."/>
            <person name="Bruemmer F."/>
            <person name="Labrenz M."/>
            <person name="Spormann A.M."/>
            <person name="Op den Camp H."/>
            <person name="Overmann J."/>
            <person name="Amann R."/>
            <person name="Jetten M.S.M."/>
            <person name="Mascher T."/>
            <person name="Medema M.H."/>
            <person name="Devos D.P."/>
            <person name="Kaster A.-K."/>
            <person name="Ovreas L."/>
            <person name="Rohde M."/>
            <person name="Galperin M.Y."/>
            <person name="Jogler C."/>
        </authorList>
    </citation>
    <scope>NUCLEOTIDE SEQUENCE [LARGE SCALE GENOMIC DNA]</scope>
    <source>
        <strain evidence="2 3">I41</strain>
    </source>
</reference>
<dbReference type="InterPro" id="IPR001296">
    <property type="entry name" value="Glyco_trans_1"/>
</dbReference>
<evidence type="ECO:0000259" key="1">
    <source>
        <dbReference type="Pfam" id="PF00534"/>
    </source>
</evidence>
<dbReference type="PANTHER" id="PTHR12526">
    <property type="entry name" value="GLYCOSYLTRANSFERASE"/>
    <property type="match status" value="1"/>
</dbReference>
<dbReference type="KEGG" id="llh:I41_27070"/>
<accession>A0A517TYS1</accession>
<feature type="domain" description="Glycosyl transferase family 1" evidence="1">
    <location>
        <begin position="128"/>
        <end position="258"/>
    </location>
</feature>
<organism evidence="2 3">
    <name type="scientific">Lacipirellula limnantheis</name>
    <dbReference type="NCBI Taxonomy" id="2528024"/>
    <lineage>
        <taxon>Bacteria</taxon>
        <taxon>Pseudomonadati</taxon>
        <taxon>Planctomycetota</taxon>
        <taxon>Planctomycetia</taxon>
        <taxon>Pirellulales</taxon>
        <taxon>Lacipirellulaceae</taxon>
        <taxon>Lacipirellula</taxon>
    </lineage>
</organism>
<dbReference type="EC" id="2.4.1.11" evidence="2"/>
<dbReference type="Pfam" id="PF00534">
    <property type="entry name" value="Glycos_transf_1"/>
    <property type="match status" value="1"/>
</dbReference>
<gene>
    <name evidence="2" type="ORF">I41_27070</name>
</gene>
<dbReference type="GO" id="GO:0004373">
    <property type="term" value="F:alpha-1,4-glucan glucosyltransferase (UDP-glucose donor) activity"/>
    <property type="evidence" value="ECO:0007669"/>
    <property type="project" value="UniProtKB-EC"/>
</dbReference>
<dbReference type="Gene3D" id="3.40.50.2000">
    <property type="entry name" value="Glycogen Phosphorylase B"/>
    <property type="match status" value="2"/>
</dbReference>
<evidence type="ECO:0000313" key="2">
    <source>
        <dbReference type="EMBL" id="QDT73518.1"/>
    </source>
</evidence>
<dbReference type="SUPFAM" id="SSF53756">
    <property type="entry name" value="UDP-Glycosyltransferase/glycogen phosphorylase"/>
    <property type="match status" value="1"/>
</dbReference>